<dbReference type="EMBL" id="CP003359">
    <property type="protein sequence ID" value="AGB40768.1"/>
    <property type="molecule type" value="Genomic_DNA"/>
</dbReference>
<dbReference type="Pfam" id="PF16363">
    <property type="entry name" value="GDP_Man_Dehyd"/>
    <property type="match status" value="1"/>
</dbReference>
<reference evidence="4" key="1">
    <citation type="submission" date="2012-02" db="EMBL/GenBank/DDBJ databases">
        <title>The complete genome of Halobacteroides halobius DSM 5150.</title>
        <authorList>
            <person name="Lucas S."/>
            <person name="Copeland A."/>
            <person name="Lapidus A."/>
            <person name="Glavina del Rio T."/>
            <person name="Dalin E."/>
            <person name="Tice H."/>
            <person name="Bruce D."/>
            <person name="Goodwin L."/>
            <person name="Pitluck S."/>
            <person name="Peters L."/>
            <person name="Mikhailova N."/>
            <person name="Gu W."/>
            <person name="Kyrpides N."/>
            <person name="Mavromatis K."/>
            <person name="Ivanova N."/>
            <person name="Brettin T."/>
            <person name="Detter J.C."/>
            <person name="Han C."/>
            <person name="Larimer F."/>
            <person name="Land M."/>
            <person name="Hauser L."/>
            <person name="Markowitz V."/>
            <person name="Cheng J.-F."/>
            <person name="Hugenholtz P."/>
            <person name="Woyke T."/>
            <person name="Wu D."/>
            <person name="Tindall B."/>
            <person name="Pomrenke H."/>
            <person name="Brambilla E."/>
            <person name="Klenk H.-P."/>
            <person name="Eisen J.A."/>
        </authorList>
    </citation>
    <scope>NUCLEOTIDE SEQUENCE [LARGE SCALE GENOMIC DNA]</scope>
    <source>
        <strain evidence="4">ATCC 35273 / DSM 5150 / MD-1</strain>
    </source>
</reference>
<dbReference type="AlphaFoldDB" id="L0K9I8"/>
<dbReference type="Gene3D" id="3.40.50.720">
    <property type="entry name" value="NAD(P)-binding Rossmann-like Domain"/>
    <property type="match status" value="1"/>
</dbReference>
<organism evidence="3 4">
    <name type="scientific">Halobacteroides halobius (strain ATCC 35273 / DSM 5150 / MD-1)</name>
    <dbReference type="NCBI Taxonomy" id="748449"/>
    <lineage>
        <taxon>Bacteria</taxon>
        <taxon>Bacillati</taxon>
        <taxon>Bacillota</taxon>
        <taxon>Clostridia</taxon>
        <taxon>Halanaerobiales</taxon>
        <taxon>Halobacteroidaceae</taxon>
        <taxon>Halobacteroides</taxon>
    </lineage>
</organism>
<evidence type="ECO:0000259" key="2">
    <source>
        <dbReference type="Pfam" id="PF16363"/>
    </source>
</evidence>
<dbReference type="STRING" id="748449.Halha_0797"/>
<dbReference type="HOGENOM" id="CLU_007383_1_7_9"/>
<name>L0K9I8_HALHC</name>
<dbReference type="RefSeq" id="WP_015326493.1">
    <property type="nucleotide sequence ID" value="NC_019978.1"/>
</dbReference>
<dbReference type="eggNOG" id="COG0451">
    <property type="taxonomic scope" value="Bacteria"/>
</dbReference>
<evidence type="ECO:0000313" key="3">
    <source>
        <dbReference type="EMBL" id="AGB40768.1"/>
    </source>
</evidence>
<protein>
    <submittedName>
        <fullName evidence="3">Nucleoside-diphosphate-sugar epimerase</fullName>
    </submittedName>
</protein>
<dbReference type="InterPro" id="IPR036291">
    <property type="entry name" value="NAD(P)-bd_dom_sf"/>
</dbReference>
<dbReference type="PRINTS" id="PR01713">
    <property type="entry name" value="NUCEPIMERASE"/>
</dbReference>
<dbReference type="KEGG" id="hhl:Halha_0797"/>
<sequence>MKILVTGGAGFIGSHLVEDLLATGHQVVVVDNFNDYYNPQLKEENILQFMKRDNFKVYRTDILNQIALNRIFKREKIDKVIHLAAMAGVRNSVQRPNLYVDVDIKGTINLLDLANKYNIKQFVFASSSSVYGTRSEVPFREDMKLDSQASPYATAKKSAELFCRNYHNLYDLNISILRFFTVYGPRQRPNMAISKFTRLIDQGQPIPMFGDGSSKRDYTYITDIIKGIRLVLINNPEFEIFNLGSSSQIKLLDLINLISSNLGKKAKLKELPEQEGDVPVTYADITKAKNKLNYRPQVDIEVGIRKFTDWYQSAKSRLGERLGS</sequence>
<dbReference type="Gene3D" id="3.90.25.10">
    <property type="entry name" value="UDP-galactose 4-epimerase, domain 1"/>
    <property type="match status" value="1"/>
</dbReference>
<dbReference type="PANTHER" id="PTHR43574">
    <property type="entry name" value="EPIMERASE-RELATED"/>
    <property type="match status" value="1"/>
</dbReference>
<keyword evidence="4" id="KW-1185">Reference proteome</keyword>
<evidence type="ECO:0000256" key="1">
    <source>
        <dbReference type="ARBA" id="ARBA00023027"/>
    </source>
</evidence>
<gene>
    <name evidence="3" type="ordered locus">Halha_0797</name>
</gene>
<evidence type="ECO:0000313" key="4">
    <source>
        <dbReference type="Proteomes" id="UP000010880"/>
    </source>
</evidence>
<accession>L0K9I8</accession>
<dbReference type="SUPFAM" id="SSF51735">
    <property type="entry name" value="NAD(P)-binding Rossmann-fold domains"/>
    <property type="match status" value="1"/>
</dbReference>
<dbReference type="Proteomes" id="UP000010880">
    <property type="component" value="Chromosome"/>
</dbReference>
<dbReference type="InterPro" id="IPR016040">
    <property type="entry name" value="NAD(P)-bd_dom"/>
</dbReference>
<feature type="domain" description="NAD(P)-binding" evidence="2">
    <location>
        <begin position="4"/>
        <end position="306"/>
    </location>
</feature>
<dbReference type="OrthoDB" id="244102at2"/>
<dbReference type="PATRIC" id="fig|748449.3.peg.757"/>
<proteinExistence type="predicted"/>
<keyword evidence="1" id="KW-0520">NAD</keyword>